<comment type="caution">
    <text evidence="2">The sequence shown here is derived from an EMBL/GenBank/DDBJ whole genome shotgun (WGS) entry which is preliminary data.</text>
</comment>
<evidence type="ECO:0000256" key="1">
    <source>
        <dbReference type="SAM" id="SignalP"/>
    </source>
</evidence>
<evidence type="ECO:0000313" key="2">
    <source>
        <dbReference type="EMBL" id="PKY60858.1"/>
    </source>
</evidence>
<feature type="non-terminal residue" evidence="2">
    <location>
        <position position="231"/>
    </location>
</feature>
<feature type="chain" id="PRO_5014198954" description="Capsid protein" evidence="1">
    <location>
        <begin position="17"/>
        <end position="231"/>
    </location>
</feature>
<protein>
    <recommendedName>
        <fullName evidence="4">Capsid protein</fullName>
    </recommendedName>
</protein>
<proteinExistence type="predicted"/>
<keyword evidence="3" id="KW-1185">Reference proteome</keyword>
<accession>A0A2I1HPP3</accession>
<evidence type="ECO:0008006" key="4">
    <source>
        <dbReference type="Google" id="ProtNLM"/>
    </source>
</evidence>
<dbReference type="AlphaFoldDB" id="A0A2I1HPP3"/>
<gene>
    <name evidence="2" type="ORF">RhiirA4_294222</name>
</gene>
<evidence type="ECO:0000313" key="3">
    <source>
        <dbReference type="Proteomes" id="UP000234323"/>
    </source>
</evidence>
<sequence>LYFFLMTRFNLQLAFATITRSMASLRAQTEAIFYSFKGVVWDPSTEPLPPTVNFYGIPMVSIYSSNFLDQLIINIKTILNASTHSSPYFNFIIEVQLTTGQVRTAGNGFIVEKDTDLNDLRTKLEGYIENFETQSGTPEDRQEQSVVSSLIKVFDRSNAPAVNWNDPLALPRGFKESDAPRNRTSPKATAEKLNILNSQINELKTTQVESTKQIVDAIRELKTSPIAATPS</sequence>
<name>A0A2I1HPP3_9GLOM</name>
<dbReference type="Proteomes" id="UP000234323">
    <property type="component" value="Unassembled WGS sequence"/>
</dbReference>
<feature type="non-terminal residue" evidence="2">
    <location>
        <position position="1"/>
    </location>
</feature>
<keyword evidence="1" id="KW-0732">Signal</keyword>
<feature type="signal peptide" evidence="1">
    <location>
        <begin position="1"/>
        <end position="16"/>
    </location>
</feature>
<organism evidence="2 3">
    <name type="scientific">Rhizophagus irregularis</name>
    <dbReference type="NCBI Taxonomy" id="588596"/>
    <lineage>
        <taxon>Eukaryota</taxon>
        <taxon>Fungi</taxon>
        <taxon>Fungi incertae sedis</taxon>
        <taxon>Mucoromycota</taxon>
        <taxon>Glomeromycotina</taxon>
        <taxon>Glomeromycetes</taxon>
        <taxon>Glomerales</taxon>
        <taxon>Glomeraceae</taxon>
        <taxon>Rhizophagus</taxon>
    </lineage>
</organism>
<reference evidence="2 3" key="1">
    <citation type="submission" date="2015-10" db="EMBL/GenBank/DDBJ databases">
        <title>Genome analyses suggest a sexual origin of heterokaryosis in a supposedly ancient asexual fungus.</title>
        <authorList>
            <person name="Ropars J."/>
            <person name="Sedzielewska K."/>
            <person name="Noel J."/>
            <person name="Charron P."/>
            <person name="Farinelli L."/>
            <person name="Marton T."/>
            <person name="Kruger M."/>
            <person name="Pelin A."/>
            <person name="Brachmann A."/>
            <person name="Corradi N."/>
        </authorList>
    </citation>
    <scope>NUCLEOTIDE SEQUENCE [LARGE SCALE GENOMIC DNA]</scope>
    <source>
        <strain evidence="2 3">A4</strain>
    </source>
</reference>
<dbReference type="VEuPathDB" id="FungiDB:RhiirA1_386211"/>
<dbReference type="EMBL" id="LLXI01004662">
    <property type="protein sequence ID" value="PKY60858.1"/>
    <property type="molecule type" value="Genomic_DNA"/>
</dbReference>